<dbReference type="GO" id="GO:0016740">
    <property type="term" value="F:transferase activity"/>
    <property type="evidence" value="ECO:0007669"/>
    <property type="project" value="UniProtKB-KW"/>
</dbReference>
<proteinExistence type="predicted"/>
<dbReference type="Pfam" id="PF13487">
    <property type="entry name" value="HD_5"/>
    <property type="match status" value="1"/>
</dbReference>
<dbReference type="InterPro" id="IPR003607">
    <property type="entry name" value="HD/PDEase_dom"/>
</dbReference>
<sequence>MDTKNSSINKKSFEENIEFVVPGMELAHTVYSKDLSILANAGTIINTELIKKLRKWDITKVDIVAEVADNPFTNPNIEKFLNTYNQSIDVIQKTFDSIRQTQDIPVEAFSETADDIVNNITDAENINIIDKLYDLPVCDDYTIRHCVNVSAISALIAKWLKYSTESITAVALAGLLHDVGKSQLPPEILNKPYKLSPADYKLYQTHTKLGYELARKKENISQSILFGIFHHHERTDRSGYPMHLGADDIHPYAKIIAVADLFDESLTINCDFPGATSPYASLDNIRDRLYCFDPKISLIFRDHMMNFLSGHRVMLSNKQEGRVVFINRDKPSKSIVQLDNGTVLNLPTLKDVNIHYVIK</sequence>
<comment type="caution">
    <text evidence="2">The sequence shown here is derived from an EMBL/GenBank/DDBJ whole genome shotgun (WGS) entry which is preliminary data.</text>
</comment>
<accession>A0A840UJG3</accession>
<dbReference type="SMART" id="SM00471">
    <property type="entry name" value="HDc"/>
    <property type="match status" value="1"/>
</dbReference>
<dbReference type="NCBIfam" id="TIGR00277">
    <property type="entry name" value="HDIG"/>
    <property type="match status" value="1"/>
</dbReference>
<reference evidence="2 3" key="1">
    <citation type="submission" date="2020-08" db="EMBL/GenBank/DDBJ databases">
        <title>Genomic Encyclopedia of Type Strains, Phase IV (KMG-IV): sequencing the most valuable type-strain genomes for metagenomic binning, comparative biology and taxonomic classification.</title>
        <authorList>
            <person name="Goeker M."/>
        </authorList>
    </citation>
    <scope>NUCLEOTIDE SEQUENCE [LARGE SCALE GENOMIC DNA]</scope>
    <source>
        <strain evidence="2 3">DSM 24661</strain>
    </source>
</reference>
<dbReference type="SUPFAM" id="SSF109604">
    <property type="entry name" value="HD-domain/PDEase-like"/>
    <property type="match status" value="1"/>
</dbReference>
<evidence type="ECO:0000313" key="2">
    <source>
        <dbReference type="EMBL" id="MBB5335787.1"/>
    </source>
</evidence>
<dbReference type="Proteomes" id="UP000559117">
    <property type="component" value="Unassembled WGS sequence"/>
</dbReference>
<dbReference type="EMBL" id="JACHFH010000008">
    <property type="protein sequence ID" value="MBB5335787.1"/>
    <property type="molecule type" value="Genomic_DNA"/>
</dbReference>
<gene>
    <name evidence="2" type="ORF">HNR32_000921</name>
</gene>
<dbReference type="Gene3D" id="1.10.3210.10">
    <property type="entry name" value="Hypothetical protein af1432"/>
    <property type="match status" value="1"/>
</dbReference>
<dbReference type="PANTHER" id="PTHR43155">
    <property type="entry name" value="CYCLIC DI-GMP PHOSPHODIESTERASE PA4108-RELATED"/>
    <property type="match status" value="1"/>
</dbReference>
<dbReference type="PANTHER" id="PTHR43155:SF2">
    <property type="entry name" value="CYCLIC DI-GMP PHOSPHODIESTERASE PA4108"/>
    <property type="match status" value="1"/>
</dbReference>
<protein>
    <submittedName>
        <fullName evidence="2">Putative nucleotidyltransferase with HDIG domain</fullName>
    </submittedName>
</protein>
<keyword evidence="2" id="KW-0808">Transferase</keyword>
<organism evidence="2 3">
    <name type="scientific">Pectinatus brassicae</name>
    <dbReference type="NCBI Taxonomy" id="862415"/>
    <lineage>
        <taxon>Bacteria</taxon>
        <taxon>Bacillati</taxon>
        <taxon>Bacillota</taxon>
        <taxon>Negativicutes</taxon>
        <taxon>Selenomonadales</taxon>
        <taxon>Selenomonadaceae</taxon>
        <taxon>Pectinatus</taxon>
    </lineage>
</organism>
<dbReference type="PROSITE" id="PS51832">
    <property type="entry name" value="HD_GYP"/>
    <property type="match status" value="1"/>
</dbReference>
<dbReference type="InterPro" id="IPR006675">
    <property type="entry name" value="HDIG_dom"/>
</dbReference>
<feature type="domain" description="HD-GYP" evidence="1">
    <location>
        <begin position="120"/>
        <end position="316"/>
    </location>
</feature>
<dbReference type="AlphaFoldDB" id="A0A840UJG3"/>
<keyword evidence="3" id="KW-1185">Reference proteome</keyword>
<dbReference type="InterPro" id="IPR037522">
    <property type="entry name" value="HD_GYP_dom"/>
</dbReference>
<evidence type="ECO:0000313" key="3">
    <source>
        <dbReference type="Proteomes" id="UP000559117"/>
    </source>
</evidence>
<dbReference type="RefSeq" id="WP_183860092.1">
    <property type="nucleotide sequence ID" value="NZ_JACHFH010000008.1"/>
</dbReference>
<name>A0A840UJG3_9FIRM</name>
<evidence type="ECO:0000259" key="1">
    <source>
        <dbReference type="PROSITE" id="PS51832"/>
    </source>
</evidence>
<dbReference type="CDD" id="cd00077">
    <property type="entry name" value="HDc"/>
    <property type="match status" value="1"/>
</dbReference>